<protein>
    <submittedName>
        <fullName evidence="2">Uncharacterized protein</fullName>
    </submittedName>
</protein>
<gene>
    <name evidence="2" type="ORF">PCOR1329_LOCUS8881</name>
</gene>
<evidence type="ECO:0000313" key="3">
    <source>
        <dbReference type="Proteomes" id="UP001189429"/>
    </source>
</evidence>
<feature type="compositionally biased region" description="Basic and acidic residues" evidence="1">
    <location>
        <begin position="97"/>
        <end position="108"/>
    </location>
</feature>
<dbReference type="Proteomes" id="UP001189429">
    <property type="component" value="Unassembled WGS sequence"/>
</dbReference>
<organism evidence="2 3">
    <name type="scientific">Prorocentrum cordatum</name>
    <dbReference type="NCBI Taxonomy" id="2364126"/>
    <lineage>
        <taxon>Eukaryota</taxon>
        <taxon>Sar</taxon>
        <taxon>Alveolata</taxon>
        <taxon>Dinophyceae</taxon>
        <taxon>Prorocentrales</taxon>
        <taxon>Prorocentraceae</taxon>
        <taxon>Prorocentrum</taxon>
    </lineage>
</organism>
<evidence type="ECO:0000313" key="2">
    <source>
        <dbReference type="EMBL" id="CAK0800842.1"/>
    </source>
</evidence>
<name>A0ABN9QC93_9DINO</name>
<feature type="compositionally biased region" description="Basic residues" evidence="1">
    <location>
        <begin position="81"/>
        <end position="90"/>
    </location>
</feature>
<comment type="caution">
    <text evidence="2">The sequence shown here is derived from an EMBL/GenBank/DDBJ whole genome shotgun (WGS) entry which is preliminary data.</text>
</comment>
<keyword evidence="3" id="KW-1185">Reference proteome</keyword>
<proteinExistence type="predicted"/>
<evidence type="ECO:0000256" key="1">
    <source>
        <dbReference type="SAM" id="MobiDB-lite"/>
    </source>
</evidence>
<reference evidence="2" key="1">
    <citation type="submission" date="2023-10" db="EMBL/GenBank/DDBJ databases">
        <authorList>
            <person name="Chen Y."/>
            <person name="Shah S."/>
            <person name="Dougan E. K."/>
            <person name="Thang M."/>
            <person name="Chan C."/>
        </authorList>
    </citation>
    <scope>NUCLEOTIDE SEQUENCE [LARGE SCALE GENOMIC DNA]</scope>
</reference>
<sequence>MKQTMGALSVISWALREHPPHTATELFLDLPEDVDEEVCRCFDTLDIEIRVWPEMPATVAAVSAEGAPGRGGASSVGPWRRGWRRERRGWRPTPSIRQRDQRVREGPA</sequence>
<accession>A0ABN9QC93</accession>
<dbReference type="EMBL" id="CAUYUJ010002448">
    <property type="protein sequence ID" value="CAK0800842.1"/>
    <property type="molecule type" value="Genomic_DNA"/>
</dbReference>
<feature type="region of interest" description="Disordered" evidence="1">
    <location>
        <begin position="64"/>
        <end position="108"/>
    </location>
</feature>